<evidence type="ECO:0000313" key="2">
    <source>
        <dbReference type="EMBL" id="KAE9317715.1"/>
    </source>
</evidence>
<name>A0A6A4EEG2_9STRA</name>
<reference evidence="2 4" key="1">
    <citation type="submission" date="2018-08" db="EMBL/GenBank/DDBJ databases">
        <title>Genomic investigation of the strawberry pathogen Phytophthora fragariae indicates pathogenicity is determined by transcriptional variation in three key races.</title>
        <authorList>
            <person name="Adams T.M."/>
            <person name="Armitage A.D."/>
            <person name="Sobczyk M.K."/>
            <person name="Bates H.J."/>
            <person name="Dunwell J.M."/>
            <person name="Nellist C.F."/>
            <person name="Harrison R.J."/>
        </authorList>
    </citation>
    <scope>NUCLEOTIDE SEQUENCE [LARGE SCALE GENOMIC DNA]</scope>
    <source>
        <strain evidence="1 3">SCRP249</strain>
        <strain evidence="2 4">SCRP333</strain>
    </source>
</reference>
<dbReference type="Proteomes" id="UP000434957">
    <property type="component" value="Unassembled WGS sequence"/>
</dbReference>
<keyword evidence="4" id="KW-1185">Reference proteome</keyword>
<proteinExistence type="predicted"/>
<dbReference type="PANTHER" id="PTHR11439">
    <property type="entry name" value="GAG-POL-RELATED RETROTRANSPOSON"/>
    <property type="match status" value="1"/>
</dbReference>
<evidence type="ECO:0000313" key="1">
    <source>
        <dbReference type="EMBL" id="KAE9005172.1"/>
    </source>
</evidence>
<dbReference type="CDD" id="cd09272">
    <property type="entry name" value="RNase_HI_RT_Ty1"/>
    <property type="match status" value="1"/>
</dbReference>
<evidence type="ECO:0008006" key="5">
    <source>
        <dbReference type="Google" id="ProtNLM"/>
    </source>
</evidence>
<gene>
    <name evidence="1" type="ORF">PR001_g17519</name>
    <name evidence="2" type="ORF">PR003_g18412</name>
</gene>
<protein>
    <recommendedName>
        <fullName evidence="5">Reverse transcriptase Ty1/copia-type domain-containing protein</fullName>
    </recommendedName>
</protein>
<evidence type="ECO:0000313" key="3">
    <source>
        <dbReference type="Proteomes" id="UP000429607"/>
    </source>
</evidence>
<evidence type="ECO:0000313" key="4">
    <source>
        <dbReference type="Proteomes" id="UP000434957"/>
    </source>
</evidence>
<accession>A0A6A4EEG2</accession>
<sequence length="245" mass="27608">MPVAWYAKKQPTVALSTAEAEYIAGSIAVKECLWVRQLLQELMLISPDEPICLQIDNQSAIKTMENEITSDRMKHVNIRFHFIRDTIKRGDVALNYCSTESMKADILTKPLNTIIHQRLVSALRLTTPPTTTAESSVPYPVMTGACQMTVCWARTAFPPDQRGTLSSAVPRHRSEPATRLFDGARRPPEWYSPWSLAVSQCLKDGCQVPVLMLCFRSKEGLSRRGPEDMIVVSKDVRAELTRFVR</sequence>
<dbReference type="Proteomes" id="UP000429607">
    <property type="component" value="Unassembled WGS sequence"/>
</dbReference>
<organism evidence="2 4">
    <name type="scientific">Phytophthora rubi</name>
    <dbReference type="NCBI Taxonomy" id="129364"/>
    <lineage>
        <taxon>Eukaryota</taxon>
        <taxon>Sar</taxon>
        <taxon>Stramenopiles</taxon>
        <taxon>Oomycota</taxon>
        <taxon>Peronosporomycetes</taxon>
        <taxon>Peronosporales</taxon>
        <taxon>Peronosporaceae</taxon>
        <taxon>Phytophthora</taxon>
    </lineage>
</organism>
<comment type="caution">
    <text evidence="2">The sequence shown here is derived from an EMBL/GenBank/DDBJ whole genome shotgun (WGS) entry which is preliminary data.</text>
</comment>
<dbReference type="PANTHER" id="PTHR11439:SF483">
    <property type="entry name" value="PEPTIDE SYNTHASE GLIP-LIKE, PUTATIVE (AFU_ORTHOLOGUE AFUA_3G12920)-RELATED"/>
    <property type="match status" value="1"/>
</dbReference>
<dbReference type="EMBL" id="QXFT01001473">
    <property type="protein sequence ID" value="KAE9317715.1"/>
    <property type="molecule type" value="Genomic_DNA"/>
</dbReference>
<dbReference type="EMBL" id="QXFV01001468">
    <property type="protein sequence ID" value="KAE9005172.1"/>
    <property type="molecule type" value="Genomic_DNA"/>
</dbReference>
<dbReference type="AlphaFoldDB" id="A0A6A4EEG2"/>